<keyword evidence="3" id="KW-0539">Nucleus</keyword>
<comment type="caution">
    <text evidence="6">The sequence shown here is derived from an EMBL/GenBank/DDBJ whole genome shotgun (WGS) entry which is preliminary data.</text>
</comment>
<gene>
    <name evidence="6" type="ORF">ILEXP_LOCUS13451</name>
</gene>
<reference evidence="6 7" key="1">
    <citation type="submission" date="2024-02" db="EMBL/GenBank/DDBJ databases">
        <authorList>
            <person name="Vignale AGUSTIN F."/>
            <person name="Sosa J E."/>
            <person name="Modenutti C."/>
        </authorList>
    </citation>
    <scope>NUCLEOTIDE SEQUENCE [LARGE SCALE GENOMIC DNA]</scope>
</reference>
<evidence type="ECO:0000256" key="1">
    <source>
        <dbReference type="ARBA" id="ARBA00004123"/>
    </source>
</evidence>
<dbReference type="GO" id="GO:0005634">
    <property type="term" value="C:nucleus"/>
    <property type="evidence" value="ECO:0007669"/>
    <property type="project" value="UniProtKB-SubCell"/>
</dbReference>
<evidence type="ECO:0000256" key="2">
    <source>
        <dbReference type="ARBA" id="ARBA00023125"/>
    </source>
</evidence>
<dbReference type="PROSITE" id="PS51294">
    <property type="entry name" value="HTH_MYB"/>
    <property type="match status" value="1"/>
</dbReference>
<comment type="subcellular location">
    <subcellularLocation>
        <location evidence="1">Nucleus</location>
    </subcellularLocation>
</comment>
<accession>A0ABC8RN90</accession>
<evidence type="ECO:0000313" key="6">
    <source>
        <dbReference type="EMBL" id="CAK9145631.1"/>
    </source>
</evidence>
<dbReference type="EMBL" id="CAUOFW020001502">
    <property type="protein sequence ID" value="CAK9145631.1"/>
    <property type="molecule type" value="Genomic_DNA"/>
</dbReference>
<feature type="domain" description="HTH myb-type" evidence="5">
    <location>
        <begin position="1"/>
        <end position="40"/>
    </location>
</feature>
<evidence type="ECO:0000259" key="5">
    <source>
        <dbReference type="PROSITE" id="PS51294"/>
    </source>
</evidence>
<dbReference type="GO" id="GO:0003677">
    <property type="term" value="F:DNA binding"/>
    <property type="evidence" value="ECO:0007669"/>
    <property type="project" value="UniProtKB-KW"/>
</dbReference>
<evidence type="ECO:0000256" key="3">
    <source>
        <dbReference type="ARBA" id="ARBA00023242"/>
    </source>
</evidence>
<name>A0ABC8RN90_9AQUA</name>
<evidence type="ECO:0000313" key="7">
    <source>
        <dbReference type="Proteomes" id="UP001642360"/>
    </source>
</evidence>
<dbReference type="SUPFAM" id="SSF46689">
    <property type="entry name" value="Homeodomain-like"/>
    <property type="match status" value="1"/>
</dbReference>
<dbReference type="AlphaFoldDB" id="A0ABC8RN90"/>
<dbReference type="Pfam" id="PF00249">
    <property type="entry name" value="Myb_DNA-binding"/>
    <property type="match status" value="1"/>
</dbReference>
<feature type="domain" description="Myb-like" evidence="4">
    <location>
        <begin position="1"/>
        <end position="36"/>
    </location>
</feature>
<sequence length="269" mass="30237">MSSHLMFGKPVRWSLIARHLPGRTDNEINNYWNSHPSRKLYVYMRPCSESLPASTSVTKITFPCKRRGGRVSRLVAKKYNKITPLNITMTKTTPESRVLDSNVTNKATLPGPITGPSVRGCVNVHDSCKNSDIFTTPASEESLDSIFDEYIGNEFMFLDNNTTTSEKSLVSIFDEDTGNEFMCLDNVVKASENTVVLNSIVDEDIGNAFMCLDNNVTASEERQRDTWSSNPEMMDLSACSSIMNSWFEDEWIETGWGCIDEGLRRTSHS</sequence>
<dbReference type="Gene3D" id="1.10.10.60">
    <property type="entry name" value="Homeodomain-like"/>
    <property type="match status" value="1"/>
</dbReference>
<dbReference type="PROSITE" id="PS50090">
    <property type="entry name" value="MYB_LIKE"/>
    <property type="match status" value="1"/>
</dbReference>
<organism evidence="6 7">
    <name type="scientific">Ilex paraguariensis</name>
    <name type="common">yerba mate</name>
    <dbReference type="NCBI Taxonomy" id="185542"/>
    <lineage>
        <taxon>Eukaryota</taxon>
        <taxon>Viridiplantae</taxon>
        <taxon>Streptophyta</taxon>
        <taxon>Embryophyta</taxon>
        <taxon>Tracheophyta</taxon>
        <taxon>Spermatophyta</taxon>
        <taxon>Magnoliopsida</taxon>
        <taxon>eudicotyledons</taxon>
        <taxon>Gunneridae</taxon>
        <taxon>Pentapetalae</taxon>
        <taxon>asterids</taxon>
        <taxon>campanulids</taxon>
        <taxon>Aquifoliales</taxon>
        <taxon>Aquifoliaceae</taxon>
        <taxon>Ilex</taxon>
    </lineage>
</organism>
<dbReference type="PANTHER" id="PTHR47999">
    <property type="entry name" value="TRANSCRIPTION FACTOR MYB8-RELATED-RELATED"/>
    <property type="match status" value="1"/>
</dbReference>
<keyword evidence="2" id="KW-0238">DNA-binding</keyword>
<evidence type="ECO:0000259" key="4">
    <source>
        <dbReference type="PROSITE" id="PS50090"/>
    </source>
</evidence>
<dbReference type="PANTHER" id="PTHR47999:SF91">
    <property type="entry name" value="TRANSCRIPTION FACTOR MYB111"/>
    <property type="match status" value="1"/>
</dbReference>
<dbReference type="InterPro" id="IPR015495">
    <property type="entry name" value="Myb_TF_plants"/>
</dbReference>
<proteinExistence type="predicted"/>
<dbReference type="InterPro" id="IPR017930">
    <property type="entry name" value="Myb_dom"/>
</dbReference>
<dbReference type="InterPro" id="IPR001005">
    <property type="entry name" value="SANT/Myb"/>
</dbReference>
<protein>
    <submittedName>
        <fullName evidence="6">Uncharacterized protein</fullName>
    </submittedName>
</protein>
<dbReference type="InterPro" id="IPR009057">
    <property type="entry name" value="Homeodomain-like_sf"/>
</dbReference>
<dbReference type="CDD" id="cd00167">
    <property type="entry name" value="SANT"/>
    <property type="match status" value="1"/>
</dbReference>
<dbReference type="Proteomes" id="UP001642360">
    <property type="component" value="Unassembled WGS sequence"/>
</dbReference>
<keyword evidence="7" id="KW-1185">Reference proteome</keyword>